<dbReference type="SUPFAM" id="SSF53474">
    <property type="entry name" value="alpha/beta-Hydrolases"/>
    <property type="match status" value="1"/>
</dbReference>
<dbReference type="Proteomes" id="UP001523369">
    <property type="component" value="Unassembled WGS sequence"/>
</dbReference>
<evidence type="ECO:0000313" key="2">
    <source>
        <dbReference type="EMBL" id="MCO8274236.1"/>
    </source>
</evidence>
<dbReference type="InterPro" id="IPR029058">
    <property type="entry name" value="AB_hydrolase_fold"/>
</dbReference>
<reference evidence="2 3" key="1">
    <citation type="submission" date="2022-06" db="EMBL/GenBank/DDBJ databases">
        <title>New Species of the Genus Actinoplanes, ActinopZanes ferrugineus.</title>
        <authorList>
            <person name="Ding P."/>
        </authorList>
    </citation>
    <scope>NUCLEOTIDE SEQUENCE [LARGE SCALE GENOMIC DNA]</scope>
    <source>
        <strain evidence="2 3">TRM88003</strain>
    </source>
</reference>
<evidence type="ECO:0000259" key="1">
    <source>
        <dbReference type="Pfam" id="PF00561"/>
    </source>
</evidence>
<name>A0ABT1DVY8_9ACTN</name>
<dbReference type="EMBL" id="JAMYJR010000030">
    <property type="protein sequence ID" value="MCO8274236.1"/>
    <property type="molecule type" value="Genomic_DNA"/>
</dbReference>
<dbReference type="Pfam" id="PF00561">
    <property type="entry name" value="Abhydrolase_1"/>
    <property type="match status" value="1"/>
</dbReference>
<keyword evidence="3" id="KW-1185">Reference proteome</keyword>
<dbReference type="InterPro" id="IPR000073">
    <property type="entry name" value="AB_hydrolase_1"/>
</dbReference>
<gene>
    <name evidence="2" type="ORF">M1L60_26910</name>
</gene>
<organism evidence="2 3">
    <name type="scientific">Paractinoplanes aksuensis</name>
    <dbReference type="NCBI Taxonomy" id="2939490"/>
    <lineage>
        <taxon>Bacteria</taxon>
        <taxon>Bacillati</taxon>
        <taxon>Actinomycetota</taxon>
        <taxon>Actinomycetes</taxon>
        <taxon>Micromonosporales</taxon>
        <taxon>Micromonosporaceae</taxon>
        <taxon>Paractinoplanes</taxon>
    </lineage>
</organism>
<accession>A0ABT1DVY8</accession>
<evidence type="ECO:0000313" key="3">
    <source>
        <dbReference type="Proteomes" id="UP001523369"/>
    </source>
</evidence>
<protein>
    <recommendedName>
        <fullName evidence="1">AB hydrolase-1 domain-containing protein</fullName>
    </recommendedName>
</protein>
<sequence length="513" mass="57114">MSRRYPIIYVRGFAGSTRGITKAVDDPFYGFSAGSTHVRVGGNGDPIFYQFESPLVRLVTELNYKLLVEGGQESYLDRAAPGEVPADSVWIHRFYDKSASSWESRNRDRGGAQPFVLEAAAEDLLRFVEKVLEKTGAPRVHLVAHSMGGLICRSMIQRVIPDRNEREQPGRPEGRKAADFVDRLFTYGTPHGGIEFAFGLGLVEQVRDEFGLGGGDIFGPDRMFSYLTPSVGRQGGIPAGWDPRVNPDPRNFPTEKIFCLIGTNADDYAVALGLSSRAVGTKSDGLVQIENALVTGANHAYVHRSHSGRYGMVNSEEGYQNLTRFLFGEIKVTADLKNLVLPQADELTWQAETRLAVRGLPVLLHEQVAEHHCPILIEKRRPEDPADRPVPLVTSYLRLDQAIGKFMRYTLHVRLLSLREHDSVFFWNDHIEQTTDFDDILVVDVENRGNAMVGWAQWASKIDTPLRDYRPTGEPLADLDDRDGAWLARVPLPPAGGFVGANAHVELRAQPEE</sequence>
<comment type="caution">
    <text evidence="2">The sequence shown here is derived from an EMBL/GenBank/DDBJ whole genome shotgun (WGS) entry which is preliminary data.</text>
</comment>
<dbReference type="RefSeq" id="WP_253240314.1">
    <property type="nucleotide sequence ID" value="NZ_JAMYJR010000030.1"/>
</dbReference>
<proteinExistence type="predicted"/>
<dbReference type="Gene3D" id="3.40.50.1820">
    <property type="entry name" value="alpha/beta hydrolase"/>
    <property type="match status" value="1"/>
</dbReference>
<feature type="domain" description="AB hydrolase-1" evidence="1">
    <location>
        <begin position="106"/>
        <end position="162"/>
    </location>
</feature>